<dbReference type="Gene3D" id="3.40.50.850">
    <property type="entry name" value="Isochorismatase-like"/>
    <property type="match status" value="1"/>
</dbReference>
<dbReference type="InterPro" id="IPR000868">
    <property type="entry name" value="Isochorismatase-like_dom"/>
</dbReference>
<dbReference type="RefSeq" id="WP_074921322.1">
    <property type="nucleotide sequence ID" value="NZ_CP141274.1"/>
</dbReference>
<evidence type="ECO:0000256" key="1">
    <source>
        <dbReference type="ARBA" id="ARBA00022801"/>
    </source>
</evidence>
<protein>
    <submittedName>
        <fullName evidence="3">Nicotinamidase-related amidase</fullName>
    </submittedName>
</protein>
<evidence type="ECO:0000313" key="4">
    <source>
        <dbReference type="Proteomes" id="UP000183417"/>
    </source>
</evidence>
<dbReference type="AlphaFoldDB" id="A0A1H3JAS7"/>
<dbReference type="InterPro" id="IPR036380">
    <property type="entry name" value="Isochorismatase-like_sf"/>
</dbReference>
<dbReference type="Proteomes" id="UP000183417">
    <property type="component" value="Unassembled WGS sequence"/>
</dbReference>
<dbReference type="GeneID" id="94691994"/>
<evidence type="ECO:0000313" key="3">
    <source>
        <dbReference type="EMBL" id="SDY37026.1"/>
    </source>
</evidence>
<keyword evidence="1" id="KW-0378">Hydrolase</keyword>
<evidence type="ECO:0000259" key="2">
    <source>
        <dbReference type="Pfam" id="PF00857"/>
    </source>
</evidence>
<dbReference type="PANTHER" id="PTHR43540">
    <property type="entry name" value="PEROXYUREIDOACRYLATE/UREIDOACRYLATE AMIDOHYDROLASE-RELATED"/>
    <property type="match status" value="1"/>
</dbReference>
<dbReference type="GO" id="GO:0016787">
    <property type="term" value="F:hydrolase activity"/>
    <property type="evidence" value="ECO:0007669"/>
    <property type="project" value="UniProtKB-KW"/>
</dbReference>
<organism evidence="3 4">
    <name type="scientific">Delftia lacustris</name>
    <dbReference type="NCBI Taxonomy" id="558537"/>
    <lineage>
        <taxon>Bacteria</taxon>
        <taxon>Pseudomonadati</taxon>
        <taxon>Pseudomonadota</taxon>
        <taxon>Betaproteobacteria</taxon>
        <taxon>Burkholderiales</taxon>
        <taxon>Comamonadaceae</taxon>
        <taxon>Delftia</taxon>
    </lineage>
</organism>
<gene>
    <name evidence="3" type="ORF">SAMN05421547_104171</name>
</gene>
<dbReference type="EMBL" id="FNPE01000004">
    <property type="protein sequence ID" value="SDY37026.1"/>
    <property type="molecule type" value="Genomic_DNA"/>
</dbReference>
<accession>A0A1H3JAS7</accession>
<dbReference type="PANTHER" id="PTHR43540:SF15">
    <property type="entry name" value="BLR5631 PROTEIN"/>
    <property type="match status" value="1"/>
</dbReference>
<dbReference type="Pfam" id="PF00857">
    <property type="entry name" value="Isochorismatase"/>
    <property type="match status" value="1"/>
</dbReference>
<proteinExistence type="predicted"/>
<feature type="domain" description="Isochorismatase-like" evidence="2">
    <location>
        <begin position="3"/>
        <end position="139"/>
    </location>
</feature>
<sequence length="179" mass="19132">MFALLVLDVQVGLVRGPEPMWRCTEVLDTINTLMAQARRAGAPIFLARHIGPVGTPIGPGSPLTQLAPELQLDGSEVVFEKHRPSAFAGTDLLQQLQARNVTGLVITGMKTQYCVDTNCRVARDLGLDAVLIAEDGHTCADTPQLAAQKIVEHHNATLAGAFCAVMPANAWDFSAPVHT</sequence>
<name>A0A1H3JAS7_9BURK</name>
<dbReference type="InterPro" id="IPR050272">
    <property type="entry name" value="Isochorismatase-like_hydrls"/>
</dbReference>
<reference evidence="3 4" key="1">
    <citation type="submission" date="2016-10" db="EMBL/GenBank/DDBJ databases">
        <authorList>
            <person name="de Groot N.N."/>
        </authorList>
    </citation>
    <scope>NUCLEOTIDE SEQUENCE [LARGE SCALE GENOMIC DNA]</scope>
    <source>
        <strain evidence="3 4">LMG 24775</strain>
    </source>
</reference>
<dbReference type="SUPFAM" id="SSF52499">
    <property type="entry name" value="Isochorismatase-like hydrolases"/>
    <property type="match status" value="1"/>
</dbReference>